<protein>
    <submittedName>
        <fullName evidence="1">Uncharacterized protein</fullName>
    </submittedName>
</protein>
<dbReference type="Proteomes" id="UP001524587">
    <property type="component" value="Unassembled WGS sequence"/>
</dbReference>
<proteinExistence type="predicted"/>
<name>A0ABT1W642_9PROT</name>
<accession>A0ABT1W642</accession>
<dbReference type="RefSeq" id="WP_422863820.1">
    <property type="nucleotide sequence ID" value="NZ_JAMSKV010000005.1"/>
</dbReference>
<evidence type="ECO:0000313" key="2">
    <source>
        <dbReference type="Proteomes" id="UP001524587"/>
    </source>
</evidence>
<gene>
    <name evidence="1" type="ORF">NFI95_07770</name>
</gene>
<reference evidence="1 2" key="1">
    <citation type="submission" date="2022-06" db="EMBL/GenBank/DDBJ databases">
        <title>Endosaccharibacter gen. nov., sp. nov., endophytic bacteria isolated from sugarcane.</title>
        <authorList>
            <person name="Pitiwittayakul N."/>
            <person name="Yukphan P."/>
            <person name="Charoenyingcharoen P."/>
            <person name="Tanasupawat S."/>
        </authorList>
    </citation>
    <scope>NUCLEOTIDE SEQUENCE [LARGE SCALE GENOMIC DNA]</scope>
    <source>
        <strain evidence="1 2">KSS8</strain>
    </source>
</reference>
<organism evidence="1 2">
    <name type="scientific">Endosaccharibacter trunci</name>
    <dbReference type="NCBI Taxonomy" id="2812733"/>
    <lineage>
        <taxon>Bacteria</taxon>
        <taxon>Pseudomonadati</taxon>
        <taxon>Pseudomonadota</taxon>
        <taxon>Alphaproteobacteria</taxon>
        <taxon>Acetobacterales</taxon>
        <taxon>Acetobacteraceae</taxon>
        <taxon>Endosaccharibacter</taxon>
    </lineage>
</organism>
<keyword evidence="2" id="KW-1185">Reference proteome</keyword>
<evidence type="ECO:0000313" key="1">
    <source>
        <dbReference type="EMBL" id="MCQ8278347.1"/>
    </source>
</evidence>
<sequence>MNQILFYRECRYVIGAENDRGREWTIYPENGPDEGAERGIARGEGLRGSFKVAVHTAQAAIDRWIGGQ</sequence>
<dbReference type="EMBL" id="JAMSKV010000005">
    <property type="protein sequence ID" value="MCQ8278347.1"/>
    <property type="molecule type" value="Genomic_DNA"/>
</dbReference>
<comment type="caution">
    <text evidence="1">The sequence shown here is derived from an EMBL/GenBank/DDBJ whole genome shotgun (WGS) entry which is preliminary data.</text>
</comment>